<dbReference type="InParanoid" id="A0A672FN24"/>
<dbReference type="OMA" id="RTKSHYS"/>
<evidence type="ECO:0000313" key="3">
    <source>
        <dbReference type="Proteomes" id="UP000472267"/>
    </source>
</evidence>
<reference evidence="2" key="2">
    <citation type="submission" date="2025-08" db="UniProtKB">
        <authorList>
            <consortium name="Ensembl"/>
        </authorList>
    </citation>
    <scope>IDENTIFICATION</scope>
</reference>
<evidence type="ECO:0000259" key="1">
    <source>
        <dbReference type="PROSITE" id="PS50878"/>
    </source>
</evidence>
<dbReference type="InterPro" id="IPR005135">
    <property type="entry name" value="Endo/exonuclease/phosphatase"/>
</dbReference>
<dbReference type="Ensembl" id="ENSSFAT00005007792.1">
    <property type="protein sequence ID" value="ENSSFAP00005007407.1"/>
    <property type="gene ID" value="ENSSFAG00005004400.1"/>
</dbReference>
<name>A0A672FN24_SALFA</name>
<keyword evidence="3" id="KW-1185">Reference proteome</keyword>
<dbReference type="AlphaFoldDB" id="A0A672FN24"/>
<dbReference type="SUPFAM" id="SSF56672">
    <property type="entry name" value="DNA/RNA polymerases"/>
    <property type="match status" value="1"/>
</dbReference>
<dbReference type="InterPro" id="IPR036691">
    <property type="entry name" value="Endo/exonu/phosph_ase_sf"/>
</dbReference>
<reference evidence="2" key="1">
    <citation type="submission" date="2019-06" db="EMBL/GenBank/DDBJ databases">
        <authorList>
            <consortium name="Wellcome Sanger Institute Data Sharing"/>
        </authorList>
    </citation>
    <scope>NUCLEOTIDE SEQUENCE [LARGE SCALE GENOMIC DNA]</scope>
</reference>
<organism evidence="2 3">
    <name type="scientific">Salarias fasciatus</name>
    <name type="common">Jewelled blenny</name>
    <name type="synonym">Blennius fasciatus</name>
    <dbReference type="NCBI Taxonomy" id="181472"/>
    <lineage>
        <taxon>Eukaryota</taxon>
        <taxon>Metazoa</taxon>
        <taxon>Chordata</taxon>
        <taxon>Craniata</taxon>
        <taxon>Vertebrata</taxon>
        <taxon>Euteleostomi</taxon>
        <taxon>Actinopterygii</taxon>
        <taxon>Neopterygii</taxon>
        <taxon>Teleostei</taxon>
        <taxon>Neoteleostei</taxon>
        <taxon>Acanthomorphata</taxon>
        <taxon>Ovalentaria</taxon>
        <taxon>Blenniimorphae</taxon>
        <taxon>Blenniiformes</taxon>
        <taxon>Blennioidei</taxon>
        <taxon>Blenniidae</taxon>
        <taxon>Salariinae</taxon>
        <taxon>Salarias</taxon>
    </lineage>
</organism>
<dbReference type="Pfam" id="PF00078">
    <property type="entry name" value="RVT_1"/>
    <property type="match status" value="1"/>
</dbReference>
<feature type="domain" description="Reverse transcriptase" evidence="1">
    <location>
        <begin position="503"/>
        <end position="780"/>
    </location>
</feature>
<dbReference type="PANTHER" id="PTHR33332">
    <property type="entry name" value="REVERSE TRANSCRIPTASE DOMAIN-CONTAINING PROTEIN"/>
    <property type="match status" value="1"/>
</dbReference>
<dbReference type="Proteomes" id="UP000472267">
    <property type="component" value="Chromosome 6"/>
</dbReference>
<dbReference type="Gene3D" id="3.60.10.10">
    <property type="entry name" value="Endonuclease/exonuclease/phosphatase"/>
    <property type="match status" value="1"/>
</dbReference>
<dbReference type="PROSITE" id="PS50878">
    <property type="entry name" value="RT_POL"/>
    <property type="match status" value="1"/>
</dbReference>
<sequence>MGKKLNICTRQNNFSSRKYIKCGLLNIRAISTKSLLVNDLIGDNNIDLLALTETWLQQDDYVRLNECTPPTYVNFQTARSTGRGGGVAVISHSSLLLKPKTNVKFNSFESLILTLTCPNWKNQKAVLLIIVYRPPGPYSDFLTEFSEFLSNIVLTHNKILIIGDFNIHVDDSGDSLSNAFIAVLDSIGFTQNVDESTHSHKHTLDLVLTYGIEVSDLNVLPQNPILSDHFLITFQVLIEDYCAQKDKIKLIRTLSEKSVARYKELIQPAFAALSCELTEMSLLASGDNSDQFVDSAMHSLKSALDVVAPLQLKTNRPRRVAPWFNSETRVLKQKTRQLERLWRKSKSEQSLKAWKCSLLSYKQILFKAKTLYYSRLIEINKNNPRFLFNTVARLTTSHTVVEPVIPESLNCHDFLKFFNDKIITIRGKISEALSSDQAQGIQPLPPPEIPEILDSFSLVNGAEITSIVMSSKTSTCLLDPIPTKLFKDILPVILNTIITIINTSLENGYVPQSFKFAVIKPLLKKPNLDPDILANYRPISNLPFISKVLEKVVVKQLYRHLQDNSLFEKFQSGYRAYHSTETALVKVTNDLLLAADAGLVSILVLLDLSAAFDTIDHNILLQRLECEVGIRGKALCWFKSYLSNRYQFVHVNQQSSPCSQVSYGVPQGSVLGPILFLLYMLPLGNIIRSHDINFHCYADDTQLYLSMKPDQTNQIDRLSDCIREIKTWMTTNYLRLNPGKTEVIILGPHKLRECLSKQIITLDNVSVSSSSTVRNLGVLFDQDISFKAHINLACKTAYFHLRNIAKIRNILPRSDAEKLIHAFVSARLDYCNSLLAACPKSVLKNFQLVQNAAARLLTGTRRREHITPVLKSLHWLPVEFRVRFKILLLTYKILNGMAPTYLQDALTPYQPIRALRSQNAGLLVTPRVSKWTLGGRAFSYQAPFLWNQLPSGVKEADTVSTFKVRLKTFLFDAAYDQVS</sequence>
<dbReference type="InterPro" id="IPR043502">
    <property type="entry name" value="DNA/RNA_pol_sf"/>
</dbReference>
<dbReference type="SUPFAM" id="SSF56219">
    <property type="entry name" value="DNase I-like"/>
    <property type="match status" value="1"/>
</dbReference>
<reference evidence="2" key="3">
    <citation type="submission" date="2025-09" db="UniProtKB">
        <authorList>
            <consortium name="Ensembl"/>
        </authorList>
    </citation>
    <scope>IDENTIFICATION</scope>
</reference>
<dbReference type="Pfam" id="PF03372">
    <property type="entry name" value="Exo_endo_phos"/>
    <property type="match status" value="1"/>
</dbReference>
<protein>
    <recommendedName>
        <fullName evidence="1">Reverse transcriptase domain-containing protein</fullName>
    </recommendedName>
</protein>
<accession>A0A672FN24</accession>
<dbReference type="CDD" id="cd01650">
    <property type="entry name" value="RT_nLTR_like"/>
    <property type="match status" value="1"/>
</dbReference>
<dbReference type="GO" id="GO:0003824">
    <property type="term" value="F:catalytic activity"/>
    <property type="evidence" value="ECO:0007669"/>
    <property type="project" value="InterPro"/>
</dbReference>
<evidence type="ECO:0000313" key="2">
    <source>
        <dbReference type="Ensembl" id="ENSSFAP00005007407.1"/>
    </source>
</evidence>
<dbReference type="InterPro" id="IPR000477">
    <property type="entry name" value="RT_dom"/>
</dbReference>
<proteinExistence type="predicted"/>